<evidence type="ECO:0000313" key="1">
    <source>
        <dbReference type="EMBL" id="MPC74214.1"/>
    </source>
</evidence>
<name>A0A5B7I0F7_PORTR</name>
<comment type="caution">
    <text evidence="1">The sequence shown here is derived from an EMBL/GenBank/DDBJ whole genome shotgun (WGS) entry which is preliminary data.</text>
</comment>
<sequence length="111" mass="12596">MQRLRVCSDITIIDLASDRHANLSLGTLAQDRATYEGGALNIWARRCLDTLDISVSDSHVMRPSWQFVTEDVSTRSYEYEEMNVGFRHDTIVMLLMSPVGPSRYTVTATRL</sequence>
<reference evidence="1 2" key="1">
    <citation type="submission" date="2019-05" db="EMBL/GenBank/DDBJ databases">
        <title>Another draft genome of Portunus trituberculatus and its Hox gene families provides insights of decapod evolution.</title>
        <authorList>
            <person name="Jeong J.-H."/>
            <person name="Song I."/>
            <person name="Kim S."/>
            <person name="Choi T."/>
            <person name="Kim D."/>
            <person name="Ryu S."/>
            <person name="Kim W."/>
        </authorList>
    </citation>
    <scope>NUCLEOTIDE SEQUENCE [LARGE SCALE GENOMIC DNA]</scope>
    <source>
        <tissue evidence="1">Muscle</tissue>
    </source>
</reference>
<dbReference type="AlphaFoldDB" id="A0A5B7I0F7"/>
<organism evidence="1 2">
    <name type="scientific">Portunus trituberculatus</name>
    <name type="common">Swimming crab</name>
    <name type="synonym">Neptunus trituberculatus</name>
    <dbReference type="NCBI Taxonomy" id="210409"/>
    <lineage>
        <taxon>Eukaryota</taxon>
        <taxon>Metazoa</taxon>
        <taxon>Ecdysozoa</taxon>
        <taxon>Arthropoda</taxon>
        <taxon>Crustacea</taxon>
        <taxon>Multicrustacea</taxon>
        <taxon>Malacostraca</taxon>
        <taxon>Eumalacostraca</taxon>
        <taxon>Eucarida</taxon>
        <taxon>Decapoda</taxon>
        <taxon>Pleocyemata</taxon>
        <taxon>Brachyura</taxon>
        <taxon>Eubrachyura</taxon>
        <taxon>Portunoidea</taxon>
        <taxon>Portunidae</taxon>
        <taxon>Portuninae</taxon>
        <taxon>Portunus</taxon>
    </lineage>
</organism>
<dbReference type="EMBL" id="VSRR010038471">
    <property type="protein sequence ID" value="MPC74214.1"/>
    <property type="molecule type" value="Genomic_DNA"/>
</dbReference>
<gene>
    <name evidence="1" type="ORF">E2C01_068566</name>
</gene>
<dbReference type="Proteomes" id="UP000324222">
    <property type="component" value="Unassembled WGS sequence"/>
</dbReference>
<accession>A0A5B7I0F7</accession>
<keyword evidence="2" id="KW-1185">Reference proteome</keyword>
<evidence type="ECO:0000313" key="2">
    <source>
        <dbReference type="Proteomes" id="UP000324222"/>
    </source>
</evidence>
<protein>
    <submittedName>
        <fullName evidence="1">Uncharacterized protein</fullName>
    </submittedName>
</protein>
<proteinExistence type="predicted"/>